<reference evidence="3" key="1">
    <citation type="submission" date="2017-04" db="EMBL/GenBank/DDBJ databases">
        <authorList>
            <person name="Varghese N."/>
            <person name="Submissions S."/>
        </authorList>
    </citation>
    <scope>NUCLEOTIDE SEQUENCE [LARGE SCALE GENOMIC DNA]</scope>
    <source>
        <strain evidence="3">N3/975</strain>
    </source>
</reference>
<evidence type="ECO:0000313" key="2">
    <source>
        <dbReference type="EMBL" id="SMF77006.1"/>
    </source>
</evidence>
<dbReference type="STRING" id="1313296.SAMN05661091_1380"/>
<dbReference type="InterPro" id="IPR007484">
    <property type="entry name" value="Peptidase_M28"/>
</dbReference>
<sequence length="391" mass="44993">MTDLVKENIFKYIQELEGIRHPVTSTEHINYTAKYIKERFEEKGLEILPNSFKLKGSEEYFENIVGLIRGKNEKKLVIGAHYDSVYNSPGANDNLSGLSVLLEICNCLSLGETPEYSIIFVAFTLEEGNPILYSKRNELLKKHGLVGSQERYVSWQTYTSVRELEKVIEQLVFKGFNYEQAARCAVKFTKNLKESSSQQLEKYSNDLIDMYTQYSEPSEMSLIGSKIFMDSYITGNESDVVGMINLDTLGYTSKEFGSQVIPEAFLKADADLFNVSLEKKIGNFLTIISSRNATHLVSKLTNEFKCNEKPVPYYSMNIQEQDVKKIFRNYGELMSSDHVHFWLAGIPVLYLTDTGRYRYPYYHTPADASDYLDFDFMEEITKKCVKFIRNL</sequence>
<dbReference type="Proteomes" id="UP000192940">
    <property type="component" value="Chromosome I"/>
</dbReference>
<evidence type="ECO:0000313" key="3">
    <source>
        <dbReference type="Proteomes" id="UP000192940"/>
    </source>
</evidence>
<dbReference type="InterPro" id="IPR045175">
    <property type="entry name" value="M28_fam"/>
</dbReference>
<dbReference type="Gene3D" id="3.40.630.10">
    <property type="entry name" value="Zn peptidases"/>
    <property type="match status" value="2"/>
</dbReference>
<dbReference type="PANTHER" id="PTHR12147:SF26">
    <property type="entry name" value="PEPTIDASE M28 DOMAIN-CONTAINING PROTEIN"/>
    <property type="match status" value="1"/>
</dbReference>
<keyword evidence="2" id="KW-0378">Hydrolase</keyword>
<name>A0A1X7GZN0_9BACL</name>
<dbReference type="GO" id="GO:0008235">
    <property type="term" value="F:metalloexopeptidase activity"/>
    <property type="evidence" value="ECO:0007669"/>
    <property type="project" value="InterPro"/>
</dbReference>
<gene>
    <name evidence="2" type="ORF">SAMN05661091_1380</name>
</gene>
<dbReference type="SUPFAM" id="SSF53187">
    <property type="entry name" value="Zn-dependent exopeptidases"/>
    <property type="match status" value="2"/>
</dbReference>
<keyword evidence="3" id="KW-1185">Reference proteome</keyword>
<dbReference type="Pfam" id="PF04389">
    <property type="entry name" value="Peptidase_M28"/>
    <property type="match status" value="2"/>
</dbReference>
<feature type="domain" description="Peptidase M28" evidence="1">
    <location>
        <begin position="219"/>
        <end position="386"/>
    </location>
</feature>
<proteinExistence type="predicted"/>
<organism evidence="2 3">
    <name type="scientific">Paenibacillus uliginis N3/975</name>
    <dbReference type="NCBI Taxonomy" id="1313296"/>
    <lineage>
        <taxon>Bacteria</taxon>
        <taxon>Bacillati</taxon>
        <taxon>Bacillota</taxon>
        <taxon>Bacilli</taxon>
        <taxon>Bacillales</taxon>
        <taxon>Paenibacillaceae</taxon>
        <taxon>Paenibacillus</taxon>
    </lineage>
</organism>
<keyword evidence="2" id="KW-0645">Protease</keyword>
<dbReference type="GO" id="GO:0004177">
    <property type="term" value="F:aminopeptidase activity"/>
    <property type="evidence" value="ECO:0007669"/>
    <property type="project" value="UniProtKB-KW"/>
</dbReference>
<dbReference type="GO" id="GO:0006508">
    <property type="term" value="P:proteolysis"/>
    <property type="evidence" value="ECO:0007669"/>
    <property type="project" value="InterPro"/>
</dbReference>
<keyword evidence="2" id="KW-0031">Aminopeptidase</keyword>
<dbReference type="AlphaFoldDB" id="A0A1X7GZN0"/>
<dbReference type="RefSeq" id="WP_208918326.1">
    <property type="nucleotide sequence ID" value="NZ_LT840184.1"/>
</dbReference>
<evidence type="ECO:0000259" key="1">
    <source>
        <dbReference type="Pfam" id="PF04389"/>
    </source>
</evidence>
<protein>
    <submittedName>
        <fullName evidence="2">Predicted aminopeptidases</fullName>
    </submittedName>
</protein>
<dbReference type="EMBL" id="LT840184">
    <property type="protein sequence ID" value="SMF77006.1"/>
    <property type="molecule type" value="Genomic_DNA"/>
</dbReference>
<dbReference type="PANTHER" id="PTHR12147">
    <property type="entry name" value="METALLOPEPTIDASE M28 FAMILY MEMBER"/>
    <property type="match status" value="1"/>
</dbReference>
<feature type="domain" description="Peptidase M28" evidence="1">
    <location>
        <begin position="63"/>
        <end position="213"/>
    </location>
</feature>
<accession>A0A1X7GZN0</accession>